<evidence type="ECO:0000313" key="3">
    <source>
        <dbReference type="EMBL" id="CAD8206903.1"/>
    </source>
</evidence>
<comment type="caution">
    <text evidence="3">The sequence shown here is derived from an EMBL/GenBank/DDBJ whole genome shotgun (WGS) entry which is preliminary data.</text>
</comment>
<dbReference type="AlphaFoldDB" id="A0A8S1XZ30"/>
<reference evidence="3" key="1">
    <citation type="submission" date="2021-01" db="EMBL/GenBank/DDBJ databases">
        <authorList>
            <consortium name="Genoscope - CEA"/>
            <person name="William W."/>
        </authorList>
    </citation>
    <scope>NUCLEOTIDE SEQUENCE</scope>
</reference>
<sequence length="208" mass="24190">MRKQFKIVKNFSYQRKENLISPRKSNEEPIYSEPLNDNGQNNKGNEVIHNPPIPTPPTVVTHKVVVVNGSKYGKQVDHYINPAAIPKKKPKVFWLFLCLFILNFGLGIAIFATQGDQTAIIVFEVVMMLLNFISGAYYYTKQIEILLDRPKCFFIFFGTMLAEFLCLFIQLIISWITQVGFAIQITNIISLTIFLLYFYNQRKKYFER</sequence>
<evidence type="ECO:0000256" key="2">
    <source>
        <dbReference type="SAM" id="Phobius"/>
    </source>
</evidence>
<feature type="region of interest" description="Disordered" evidence="1">
    <location>
        <begin position="23"/>
        <end position="45"/>
    </location>
</feature>
<dbReference type="OrthoDB" id="10435817at2759"/>
<keyword evidence="2" id="KW-0472">Membrane</keyword>
<evidence type="ECO:0000256" key="1">
    <source>
        <dbReference type="SAM" id="MobiDB-lite"/>
    </source>
</evidence>
<keyword evidence="2" id="KW-1133">Transmembrane helix</keyword>
<name>A0A8S1XZ30_PAROT</name>
<feature type="transmembrane region" description="Helical" evidence="2">
    <location>
        <begin position="152"/>
        <end position="173"/>
    </location>
</feature>
<accession>A0A8S1XZ30</accession>
<organism evidence="3 4">
    <name type="scientific">Paramecium octaurelia</name>
    <dbReference type="NCBI Taxonomy" id="43137"/>
    <lineage>
        <taxon>Eukaryota</taxon>
        <taxon>Sar</taxon>
        <taxon>Alveolata</taxon>
        <taxon>Ciliophora</taxon>
        <taxon>Intramacronucleata</taxon>
        <taxon>Oligohymenophorea</taxon>
        <taxon>Peniculida</taxon>
        <taxon>Parameciidae</taxon>
        <taxon>Paramecium</taxon>
    </lineage>
</organism>
<keyword evidence="2" id="KW-0812">Transmembrane</keyword>
<feature type="compositionally biased region" description="Polar residues" evidence="1">
    <location>
        <begin position="35"/>
        <end position="44"/>
    </location>
</feature>
<dbReference type="Proteomes" id="UP000683925">
    <property type="component" value="Unassembled WGS sequence"/>
</dbReference>
<proteinExistence type="predicted"/>
<protein>
    <submittedName>
        <fullName evidence="3">Uncharacterized protein</fullName>
    </submittedName>
</protein>
<keyword evidence="4" id="KW-1185">Reference proteome</keyword>
<gene>
    <name evidence="3" type="ORF">POCTA_138.1.T1390099</name>
</gene>
<dbReference type="OMA" id="LICWITQ"/>
<feature type="transmembrane region" description="Helical" evidence="2">
    <location>
        <begin position="92"/>
        <end position="112"/>
    </location>
</feature>
<feature type="transmembrane region" description="Helical" evidence="2">
    <location>
        <begin position="179"/>
        <end position="199"/>
    </location>
</feature>
<evidence type="ECO:0000313" key="4">
    <source>
        <dbReference type="Proteomes" id="UP000683925"/>
    </source>
</evidence>
<dbReference type="EMBL" id="CAJJDP010000140">
    <property type="protein sequence ID" value="CAD8206903.1"/>
    <property type="molecule type" value="Genomic_DNA"/>
</dbReference>
<feature type="transmembrane region" description="Helical" evidence="2">
    <location>
        <begin position="118"/>
        <end position="140"/>
    </location>
</feature>